<reference evidence="2" key="1">
    <citation type="submission" date="2015-04" db="UniProtKB">
        <authorList>
            <consortium name="EnsemblPlants"/>
        </authorList>
    </citation>
    <scope>IDENTIFICATION</scope>
    <source>
        <strain evidence="2">SL10</strain>
    </source>
</reference>
<dbReference type="Gramene" id="ONIVA03G02520.1">
    <property type="protein sequence ID" value="ONIVA03G02520.1"/>
    <property type="gene ID" value="ONIVA03G02520"/>
</dbReference>
<dbReference type="HOGENOM" id="CLU_1996286_0_0_1"/>
<dbReference type="Proteomes" id="UP000006591">
    <property type="component" value="Chromosome 3"/>
</dbReference>
<evidence type="ECO:0000256" key="1">
    <source>
        <dbReference type="SAM" id="MobiDB-lite"/>
    </source>
</evidence>
<evidence type="ECO:0000313" key="2">
    <source>
        <dbReference type="EnsemblPlants" id="ONIVA03G02520.1"/>
    </source>
</evidence>
<name>A0A0E0GGG1_ORYNI</name>
<dbReference type="EnsemblPlants" id="ONIVA03G02520.1">
    <property type="protein sequence ID" value="ONIVA03G02520.1"/>
    <property type="gene ID" value="ONIVA03G02520"/>
</dbReference>
<protein>
    <submittedName>
        <fullName evidence="2">Uncharacterized protein</fullName>
    </submittedName>
</protein>
<feature type="compositionally biased region" description="Polar residues" evidence="1">
    <location>
        <begin position="1"/>
        <end position="11"/>
    </location>
</feature>
<sequence length="125" mass="13718">MAERQSVQTQRDTARLRGGKRRRISASTSSGSSTSRSSSPPAAGGGSSMISIEAELDTDPDWIGMIVGLERLLVGKRLPSGQRKRKEEERESRQDLILAALEIRHDEGGIPFGLAREVERTRESD</sequence>
<reference evidence="2" key="2">
    <citation type="submission" date="2018-04" db="EMBL/GenBank/DDBJ databases">
        <title>OnivRS2 (Oryza nivara Reference Sequence Version 2).</title>
        <authorList>
            <person name="Zhang J."/>
            <person name="Kudrna D."/>
            <person name="Lee S."/>
            <person name="Talag J."/>
            <person name="Rajasekar S."/>
            <person name="Welchert J."/>
            <person name="Hsing Y.-I."/>
            <person name="Wing R.A."/>
        </authorList>
    </citation>
    <scope>NUCLEOTIDE SEQUENCE [LARGE SCALE GENOMIC DNA]</scope>
    <source>
        <strain evidence="2">SL10</strain>
    </source>
</reference>
<proteinExistence type="predicted"/>
<keyword evidence="3" id="KW-1185">Reference proteome</keyword>
<accession>A0A0E0GGG1</accession>
<dbReference type="AlphaFoldDB" id="A0A0E0GGG1"/>
<organism evidence="2">
    <name type="scientific">Oryza nivara</name>
    <name type="common">Indian wild rice</name>
    <name type="synonym">Oryza sativa f. spontanea</name>
    <dbReference type="NCBI Taxonomy" id="4536"/>
    <lineage>
        <taxon>Eukaryota</taxon>
        <taxon>Viridiplantae</taxon>
        <taxon>Streptophyta</taxon>
        <taxon>Embryophyta</taxon>
        <taxon>Tracheophyta</taxon>
        <taxon>Spermatophyta</taxon>
        <taxon>Magnoliopsida</taxon>
        <taxon>Liliopsida</taxon>
        <taxon>Poales</taxon>
        <taxon>Poaceae</taxon>
        <taxon>BOP clade</taxon>
        <taxon>Oryzoideae</taxon>
        <taxon>Oryzeae</taxon>
        <taxon>Oryzinae</taxon>
        <taxon>Oryza</taxon>
    </lineage>
</organism>
<feature type="region of interest" description="Disordered" evidence="1">
    <location>
        <begin position="1"/>
        <end position="52"/>
    </location>
</feature>
<feature type="compositionally biased region" description="Low complexity" evidence="1">
    <location>
        <begin position="25"/>
        <end position="52"/>
    </location>
</feature>
<evidence type="ECO:0000313" key="3">
    <source>
        <dbReference type="Proteomes" id="UP000006591"/>
    </source>
</evidence>